<keyword evidence="3" id="KW-1185">Reference proteome</keyword>
<feature type="region of interest" description="Disordered" evidence="1">
    <location>
        <begin position="332"/>
        <end position="352"/>
    </location>
</feature>
<feature type="region of interest" description="Disordered" evidence="1">
    <location>
        <begin position="382"/>
        <end position="412"/>
    </location>
</feature>
<sequence length="1003" mass="111260">MTTFSKDQVHLDRPRSSSSFRTSHHIPSTSTTTAARESSTVSPRTPLPRSSFRPDLPKHQYDPLPSIGIEDGDEQNQGETRLRRRQSLERTRSWAEEVGRNRKKSEKISKERQPLVADHLITPYGQPFWSVSSDVIDSLVEACGSSTSELSHLPSAAKVIAANKRRSYRIDTDSEGGKSEEEEEWWNEDVYRQRENGRSSNTLDVIQPRKSTRSERRRKTSDVDKGQRFKLMSMEYPSELPRRESSSSSSLPISPLNPATPPASVKQPATSIMSIEDIIKKHSPRVTIAENAVKTRAKKEIEEVRPTLECMVPMQKRPNQVVQSSKPCAGQTTAVEVSRRHGLTEKGSETSKVSVIPSLQPMRPTPNPTNSLLNMKPILRPSLLSQPSSDRGKGGVSYSPLERNRTSEKSLSREMEITTALLDQLGQLEQNASGSLRSSTPCSSRRISFQTSPAHTQRLQSCTTTFTPTKNAKLSKRKSLPESVILSAQAEATSLKHAVYLRSIHLNMIINLPKPYPETPLCVSLAEIGNPSGHPVVIFLGLGCVRYLIALFDDIARAFNLRLICIDRWGFGKTDQVSLEKRKVKDWSDVVERVLDQIGVKGFQVLAHSAGAPYALATALKMRDRIKGKVHLLSPWVNADIDGGYKWLKYVPNKVIKSATAAEWKLQSYLIGKPPPLNHKPISYDATLPVSNYSRPLATASSTDKQMAGTLKRNSMTKPDSSQKQRGLVRRASKILSRRPLDNFWDNETFAHADQSRSSLANPADDCAKSYEASSVSTTQAQKITSSVQQTRSHSQNSIISVDSSVQTDLKTPVSKSSCDETPPWSSFELGKMPTVVKEVGSGSFATELYELNASSLDTQCITTPAIHSTLLRTNSYPSCTSLPTGVTRALAPTGEAFTAALTQASHAECEPGTTADLLSIILNREPNPWGFNYTDYTGSVKIWYGSEDDKISEKSMRWMERSMEDVELIIRQGEGHNLLTSVRTMWEVFESLSKEAKSDATM</sequence>
<feature type="compositionally biased region" description="Basic and acidic residues" evidence="1">
    <location>
        <begin position="337"/>
        <end position="349"/>
    </location>
</feature>
<feature type="compositionally biased region" description="Polar residues" evidence="1">
    <location>
        <begin position="712"/>
        <end position="725"/>
    </location>
</feature>
<dbReference type="RefSeq" id="XP_062792016.1">
    <property type="nucleotide sequence ID" value="XM_062935965.1"/>
</dbReference>
<feature type="compositionally biased region" description="Basic and acidic residues" evidence="1">
    <location>
        <begin position="402"/>
        <end position="412"/>
    </location>
</feature>
<feature type="compositionally biased region" description="Low complexity" evidence="1">
    <location>
        <begin position="246"/>
        <end position="256"/>
    </location>
</feature>
<gene>
    <name evidence="2" type="ORF">IL334_004243</name>
</gene>
<dbReference type="GeneID" id="87956374"/>
<accession>A0ABZ1D071</accession>
<feature type="region of interest" description="Disordered" evidence="1">
    <location>
        <begin position="197"/>
        <end position="268"/>
    </location>
</feature>
<feature type="region of interest" description="Disordered" evidence="1">
    <location>
        <begin position="1"/>
        <end position="111"/>
    </location>
</feature>
<evidence type="ECO:0000313" key="3">
    <source>
        <dbReference type="Proteomes" id="UP001329825"/>
    </source>
</evidence>
<organism evidence="2 3">
    <name type="scientific">Kwoniella shivajii</name>
    <dbReference type="NCBI Taxonomy" id="564305"/>
    <lineage>
        <taxon>Eukaryota</taxon>
        <taxon>Fungi</taxon>
        <taxon>Dikarya</taxon>
        <taxon>Basidiomycota</taxon>
        <taxon>Agaricomycotina</taxon>
        <taxon>Tremellomycetes</taxon>
        <taxon>Tremellales</taxon>
        <taxon>Cryptococcaceae</taxon>
        <taxon>Kwoniella</taxon>
    </lineage>
</organism>
<feature type="compositionally biased region" description="Low complexity" evidence="1">
    <location>
        <begin position="28"/>
        <end position="42"/>
    </location>
</feature>
<feature type="compositionally biased region" description="Basic and acidic residues" evidence="1">
    <location>
        <begin position="86"/>
        <end position="111"/>
    </location>
</feature>
<name>A0ABZ1D071_9TREE</name>
<protein>
    <recommendedName>
        <fullName evidence="4">AB hydrolase-1 domain-containing protein</fullName>
    </recommendedName>
</protein>
<dbReference type="InterPro" id="IPR029058">
    <property type="entry name" value="AB_hydrolase_fold"/>
</dbReference>
<dbReference type="Gene3D" id="3.40.50.1820">
    <property type="entry name" value="alpha/beta hydrolase"/>
    <property type="match status" value="1"/>
</dbReference>
<dbReference type="EMBL" id="CP141885">
    <property type="protein sequence ID" value="WRT67276.1"/>
    <property type="molecule type" value="Genomic_DNA"/>
</dbReference>
<dbReference type="PANTHER" id="PTHR43433">
    <property type="entry name" value="HYDROLASE, ALPHA/BETA FOLD FAMILY PROTEIN"/>
    <property type="match status" value="1"/>
</dbReference>
<evidence type="ECO:0000256" key="1">
    <source>
        <dbReference type="SAM" id="MobiDB-lite"/>
    </source>
</evidence>
<feature type="compositionally biased region" description="Polar residues" evidence="1">
    <location>
        <begin position="16"/>
        <end position="27"/>
    </location>
</feature>
<dbReference type="Proteomes" id="UP001329825">
    <property type="component" value="Chromosome 5"/>
</dbReference>
<dbReference type="InterPro" id="IPR050471">
    <property type="entry name" value="AB_hydrolase"/>
</dbReference>
<dbReference type="SUPFAM" id="SSF53474">
    <property type="entry name" value="alpha/beta-Hydrolases"/>
    <property type="match status" value="1"/>
</dbReference>
<feature type="region of interest" description="Disordered" evidence="1">
    <location>
        <begin position="698"/>
        <end position="729"/>
    </location>
</feature>
<proteinExistence type="predicted"/>
<reference evidence="2 3" key="1">
    <citation type="submission" date="2024-01" db="EMBL/GenBank/DDBJ databases">
        <title>Comparative genomics of Cryptococcus and Kwoniella reveals pathogenesis evolution and contrasting modes of karyotype evolution via chromosome fusion or intercentromeric recombination.</title>
        <authorList>
            <person name="Coelho M.A."/>
            <person name="David-Palma M."/>
            <person name="Shea T."/>
            <person name="Bowers K."/>
            <person name="McGinley-Smith S."/>
            <person name="Mohammad A.W."/>
            <person name="Gnirke A."/>
            <person name="Yurkov A.M."/>
            <person name="Nowrousian M."/>
            <person name="Sun S."/>
            <person name="Cuomo C.A."/>
            <person name="Heitman J."/>
        </authorList>
    </citation>
    <scope>NUCLEOTIDE SEQUENCE [LARGE SCALE GENOMIC DNA]</scope>
    <source>
        <strain evidence="2">CBS 11374</strain>
    </source>
</reference>
<feature type="region of interest" description="Disordered" evidence="1">
    <location>
        <begin position="431"/>
        <end position="454"/>
    </location>
</feature>
<evidence type="ECO:0000313" key="2">
    <source>
        <dbReference type="EMBL" id="WRT67276.1"/>
    </source>
</evidence>
<dbReference type="PANTHER" id="PTHR43433:SF10">
    <property type="entry name" value="AB HYDROLASE-1 DOMAIN-CONTAINING PROTEIN"/>
    <property type="match status" value="1"/>
</dbReference>
<evidence type="ECO:0008006" key="4">
    <source>
        <dbReference type="Google" id="ProtNLM"/>
    </source>
</evidence>